<evidence type="ECO:0000313" key="18">
    <source>
        <dbReference type="Proteomes" id="UP000749559"/>
    </source>
</evidence>
<dbReference type="CDD" id="cd00094">
    <property type="entry name" value="HX"/>
    <property type="match status" value="1"/>
</dbReference>
<dbReference type="Gene3D" id="3.40.390.10">
    <property type="entry name" value="Collagenase (Catalytic Domain)"/>
    <property type="match status" value="1"/>
</dbReference>
<keyword evidence="6" id="KW-0378">Hydrolase</keyword>
<evidence type="ECO:0000256" key="5">
    <source>
        <dbReference type="ARBA" id="ARBA00022737"/>
    </source>
</evidence>
<dbReference type="GO" id="GO:0008270">
    <property type="term" value="F:zinc ion binding"/>
    <property type="evidence" value="ECO:0007669"/>
    <property type="project" value="InterPro"/>
</dbReference>
<feature type="binding site" evidence="11">
    <location>
        <position position="255"/>
    </location>
    <ligand>
        <name>Zn(2+)</name>
        <dbReference type="ChEBI" id="CHEBI:29105"/>
        <label>2</label>
        <note>catalytic</note>
    </ligand>
</feature>
<feature type="domain" description="Peptidase metallopeptidase" evidence="16">
    <location>
        <begin position="142"/>
        <end position="300"/>
    </location>
</feature>
<feature type="binding site" evidence="12">
    <location>
        <position position="273"/>
    </location>
    <ligand>
        <name>Zn(2+)</name>
        <dbReference type="ChEBI" id="CHEBI:29105"/>
        <label>2</label>
        <note>catalytic</note>
    </ligand>
</feature>
<evidence type="ECO:0000256" key="15">
    <source>
        <dbReference type="SAM" id="SignalP"/>
    </source>
</evidence>
<keyword evidence="2" id="KW-0645">Protease</keyword>
<dbReference type="PROSITE" id="PS00546">
    <property type="entry name" value="CYSTEINE_SWITCH"/>
    <property type="match status" value="1"/>
</dbReference>
<dbReference type="Pfam" id="PF00045">
    <property type="entry name" value="Hemopexin"/>
    <property type="match status" value="2"/>
</dbReference>
<evidence type="ECO:0000256" key="3">
    <source>
        <dbReference type="ARBA" id="ARBA00022723"/>
    </source>
</evidence>
<gene>
    <name evidence="17" type="ORF">OFUS_LOCUS25828</name>
</gene>
<feature type="binding site" evidence="12">
    <location>
        <position position="325"/>
    </location>
    <ligand>
        <name>Ca(2+)</name>
        <dbReference type="ChEBI" id="CHEBI:29108"/>
        <label>4</label>
    </ligand>
</feature>
<dbReference type="Pfam" id="PF01471">
    <property type="entry name" value="PG_binding_1"/>
    <property type="match status" value="1"/>
</dbReference>
<organism evidence="17 18">
    <name type="scientific">Owenia fusiformis</name>
    <name type="common">Polychaete worm</name>
    <dbReference type="NCBI Taxonomy" id="6347"/>
    <lineage>
        <taxon>Eukaryota</taxon>
        <taxon>Metazoa</taxon>
        <taxon>Spiralia</taxon>
        <taxon>Lophotrochozoa</taxon>
        <taxon>Annelida</taxon>
        <taxon>Polychaeta</taxon>
        <taxon>Sedentaria</taxon>
        <taxon>Canalipalpata</taxon>
        <taxon>Sabellida</taxon>
        <taxon>Oweniida</taxon>
        <taxon>Oweniidae</taxon>
        <taxon>Owenia</taxon>
    </lineage>
</organism>
<dbReference type="SUPFAM" id="SSF47090">
    <property type="entry name" value="PGBD-like"/>
    <property type="match status" value="1"/>
</dbReference>
<keyword evidence="5" id="KW-0677">Repeat</keyword>
<dbReference type="InterPro" id="IPR024079">
    <property type="entry name" value="MetalloPept_cat_dom_sf"/>
</dbReference>
<evidence type="ECO:0000313" key="17">
    <source>
        <dbReference type="EMBL" id="CAH1802113.1"/>
    </source>
</evidence>
<feature type="binding site" evidence="12">
    <location>
        <position position="327"/>
    </location>
    <ligand>
        <name>Ca(2+)</name>
        <dbReference type="ChEBI" id="CHEBI:29108"/>
        <label>5</label>
    </ligand>
</feature>
<feature type="binding site" description="in inhibited form" evidence="12">
    <location>
        <position position="120"/>
    </location>
    <ligand>
        <name>Zn(2+)</name>
        <dbReference type="ChEBI" id="CHEBI:29105"/>
        <label>2</label>
        <note>catalytic</note>
    </ligand>
</feature>
<dbReference type="InterPro" id="IPR036365">
    <property type="entry name" value="PGBD-like_sf"/>
</dbReference>
<dbReference type="InterPro" id="IPR002477">
    <property type="entry name" value="Peptidoglycan-bd-like"/>
</dbReference>
<dbReference type="InterPro" id="IPR021190">
    <property type="entry name" value="Pept_M10A"/>
</dbReference>
<feature type="binding site" evidence="12">
    <location>
        <position position="237"/>
    </location>
    <ligand>
        <name>Ca(2+)</name>
        <dbReference type="ChEBI" id="CHEBI:29108"/>
        <label>1</label>
    </ligand>
</feature>
<evidence type="ECO:0000259" key="16">
    <source>
        <dbReference type="SMART" id="SM00235"/>
    </source>
</evidence>
<dbReference type="Proteomes" id="UP000749559">
    <property type="component" value="Unassembled WGS sequence"/>
</dbReference>
<keyword evidence="4 15" id="KW-0732">Signal</keyword>
<sequence length="506" mass="58488">MRATCLKFFVITQLLIFCINCAPRKHRIREGLADSRQSILHNTIRRLSRRIQHPGISSNVAKLDAYLESFGYLRQTHFGPAHHSELARTHAIRKYQKFNHLPVTGKLDDETRWKMHQPRCGLPDVTSSSRSIRGMRSLAPGTPFFWEKKNLSWRTINFSSDLTPEQQTNTFTQAFKYWSDVTELDFEETSSGKADIEILFGKYNHGDGSNNAFDGNGGTLAHAFLPENGGVHFDDDELWTENSREGTNLKIIATHELGHALGLQHSDKKDSVMTPYYQGYKNNFELSIDDVQDIQAIYGEKIHEEESTEETQGRHKPDICSTSFDTILFSGDNKTYVFNDKWVWRLSNKGVKRSYPKLTRKLFNRPPNSPRSAVFSSKTRRTYFFKDNRVWRYSGNTMESGFPRRLTGDMTKPDAALTDRNGNILLIKNNRVYKLNERTFHVDSNSVLLTEQWQGLPAIKDVRAAMRYNGRYLYFFTEETYTTYDEQDERVIPVYPNTVKHLLGCI</sequence>
<dbReference type="FunFam" id="3.40.390.10:FF:000091">
    <property type="entry name" value="Matrix metalloproteinase-16-like Protein"/>
    <property type="match status" value="1"/>
</dbReference>
<comment type="cofactor">
    <cofactor evidence="12">
        <name>Ca(2+)</name>
        <dbReference type="ChEBI" id="CHEBI:29108"/>
    </cofactor>
    <text evidence="12">Can bind about 5 Ca(2+) ions per subunit.</text>
</comment>
<feature type="signal peptide" evidence="15">
    <location>
        <begin position="1"/>
        <end position="21"/>
    </location>
</feature>
<evidence type="ECO:0000256" key="14">
    <source>
        <dbReference type="PROSITE-ProRule" id="PRU01011"/>
    </source>
</evidence>
<dbReference type="PANTHER" id="PTHR10201">
    <property type="entry name" value="MATRIX METALLOPROTEINASE"/>
    <property type="match status" value="1"/>
</dbReference>
<keyword evidence="12" id="KW-0106">Calcium</keyword>
<feature type="active site" evidence="10">
    <location>
        <position position="256"/>
    </location>
</feature>
<evidence type="ECO:0000256" key="1">
    <source>
        <dbReference type="ARBA" id="ARBA00010370"/>
    </source>
</evidence>
<dbReference type="EMBL" id="CAIIXF020000012">
    <property type="protein sequence ID" value="CAH1802113.1"/>
    <property type="molecule type" value="Genomic_DNA"/>
</dbReference>
<keyword evidence="9" id="KW-0865">Zymogen</keyword>
<dbReference type="InterPro" id="IPR006026">
    <property type="entry name" value="Peptidase_Metallo"/>
</dbReference>
<feature type="binding site" evidence="12">
    <location>
        <position position="222"/>
    </location>
    <ligand>
        <name>Zn(2+)</name>
        <dbReference type="ChEBI" id="CHEBI:29105"/>
        <label>1</label>
    </ligand>
</feature>
<evidence type="ECO:0000256" key="4">
    <source>
        <dbReference type="ARBA" id="ARBA00022729"/>
    </source>
</evidence>
<feature type="chain" id="PRO_5035870288" description="Peptidase metallopeptidase domain-containing protein" evidence="15">
    <location>
        <begin position="22"/>
        <end position="506"/>
    </location>
</feature>
<dbReference type="PROSITE" id="PS51642">
    <property type="entry name" value="HEMOPEXIN_2"/>
    <property type="match status" value="2"/>
</dbReference>
<dbReference type="PIRSF" id="PIRSF001191">
    <property type="entry name" value="Peptidase_M10A_matrix"/>
    <property type="match status" value="1"/>
</dbReference>
<feature type="binding site" evidence="12">
    <location>
        <position position="237"/>
    </location>
    <ligand>
        <name>Ca(2+)</name>
        <dbReference type="ChEBI" id="CHEBI:29108"/>
        <label>3</label>
    </ligand>
</feature>
<feature type="binding site" evidence="12">
    <location>
        <position position="195"/>
    </location>
    <ligand>
        <name>Ca(2+)</name>
        <dbReference type="ChEBI" id="CHEBI:29108"/>
        <label>2</label>
    </ligand>
</feature>
<dbReference type="GO" id="GO:0004222">
    <property type="term" value="F:metalloendopeptidase activity"/>
    <property type="evidence" value="ECO:0007669"/>
    <property type="project" value="InterPro"/>
</dbReference>
<dbReference type="OrthoDB" id="406838at2759"/>
<keyword evidence="18" id="KW-1185">Reference proteome</keyword>
<comment type="cofactor">
    <cofactor evidence="12">
        <name>Zn(2+)</name>
        <dbReference type="ChEBI" id="CHEBI:29105"/>
    </cofactor>
    <text evidence="12">Binds 2 Zn(2+) ions per subunit.</text>
</comment>
<feature type="short sequence motif" description="Cysteine switch" evidence="13">
    <location>
        <begin position="118"/>
        <end position="125"/>
    </location>
</feature>
<proteinExistence type="inferred from homology"/>
<keyword evidence="7 11" id="KW-0862">Zinc</keyword>
<dbReference type="SMART" id="SM00120">
    <property type="entry name" value="HX"/>
    <property type="match status" value="4"/>
</dbReference>
<evidence type="ECO:0000256" key="13">
    <source>
        <dbReference type="PIRSR" id="PIRSR621190-5"/>
    </source>
</evidence>
<dbReference type="GO" id="GO:0006508">
    <property type="term" value="P:proteolysis"/>
    <property type="evidence" value="ECO:0007669"/>
    <property type="project" value="UniProtKB-KW"/>
</dbReference>
<feature type="binding site" evidence="12">
    <location>
        <position position="207"/>
    </location>
    <ligand>
        <name>Zn(2+)</name>
        <dbReference type="ChEBI" id="CHEBI:29105"/>
        <label>1</label>
    </ligand>
</feature>
<reference evidence="17" key="1">
    <citation type="submission" date="2022-03" db="EMBL/GenBank/DDBJ databases">
        <authorList>
            <person name="Martin C."/>
        </authorList>
    </citation>
    <scope>NUCLEOTIDE SEQUENCE</scope>
</reference>
<evidence type="ECO:0000256" key="10">
    <source>
        <dbReference type="PIRSR" id="PIRSR001191-1"/>
    </source>
</evidence>
<dbReference type="InterPro" id="IPR018487">
    <property type="entry name" value="Hemopexin-like_repeat"/>
</dbReference>
<dbReference type="InterPro" id="IPR033739">
    <property type="entry name" value="M10A_MMP"/>
</dbReference>
<evidence type="ECO:0000256" key="11">
    <source>
        <dbReference type="PIRSR" id="PIRSR001191-2"/>
    </source>
</evidence>
<dbReference type="PANTHER" id="PTHR10201:SF323">
    <property type="entry name" value="MATRIX METALLOPROTEINASE-21"/>
    <property type="match status" value="1"/>
</dbReference>
<evidence type="ECO:0000256" key="8">
    <source>
        <dbReference type="ARBA" id="ARBA00023049"/>
    </source>
</evidence>
<dbReference type="Gene3D" id="2.110.10.10">
    <property type="entry name" value="Hemopexin-like domain"/>
    <property type="match status" value="1"/>
</dbReference>
<keyword evidence="8" id="KW-0482">Metalloprotease</keyword>
<dbReference type="Pfam" id="PF00413">
    <property type="entry name" value="Peptidase_M10"/>
    <property type="match status" value="1"/>
</dbReference>
<evidence type="ECO:0000256" key="12">
    <source>
        <dbReference type="PIRSR" id="PIRSR621190-2"/>
    </source>
</evidence>
<dbReference type="PRINTS" id="PR00138">
    <property type="entry name" value="MATRIXIN"/>
</dbReference>
<feature type="binding site" evidence="12">
    <location>
        <position position="234"/>
    </location>
    <ligand>
        <name>Ca(2+)</name>
        <dbReference type="ChEBI" id="CHEBI:29108"/>
        <label>3</label>
    </ligand>
</feature>
<name>A0A8S4Q5S0_OWEFU</name>
<feature type="binding site" evidence="11">
    <location>
        <position position="259"/>
    </location>
    <ligand>
        <name>Zn(2+)</name>
        <dbReference type="ChEBI" id="CHEBI:29105"/>
        <label>2</label>
        <note>catalytic</note>
    </ligand>
</feature>
<dbReference type="InterPro" id="IPR021158">
    <property type="entry name" value="Pept_M10A_Zn_BS"/>
</dbReference>
<feature type="binding site" evidence="12">
    <location>
        <position position="215"/>
    </location>
    <ligand>
        <name>Ca(2+)</name>
        <dbReference type="ChEBI" id="CHEBI:29108"/>
        <label>3</label>
    </ligand>
</feature>
<dbReference type="AlphaFoldDB" id="A0A8S4Q5S0"/>
<feature type="binding site" evidence="12">
    <location>
        <position position="373"/>
    </location>
    <ligand>
        <name>Ca(2+)</name>
        <dbReference type="ChEBI" id="CHEBI:29108"/>
        <label>5</label>
    </ligand>
</feature>
<evidence type="ECO:0000256" key="9">
    <source>
        <dbReference type="ARBA" id="ARBA00023145"/>
    </source>
</evidence>
<evidence type="ECO:0000256" key="6">
    <source>
        <dbReference type="ARBA" id="ARBA00022801"/>
    </source>
</evidence>
<dbReference type="GO" id="GO:0031012">
    <property type="term" value="C:extracellular matrix"/>
    <property type="evidence" value="ECO:0007669"/>
    <property type="project" value="InterPro"/>
</dbReference>
<feature type="repeat" description="Hemopexin" evidence="14">
    <location>
        <begin position="367"/>
        <end position="413"/>
    </location>
</feature>
<dbReference type="InterPro" id="IPR001818">
    <property type="entry name" value="Pept_M10_metallopeptidase"/>
</dbReference>
<evidence type="ECO:0000256" key="2">
    <source>
        <dbReference type="ARBA" id="ARBA00022670"/>
    </source>
</evidence>
<accession>A0A8S4Q5S0</accession>
<comment type="similarity">
    <text evidence="1">Belongs to the peptidase M10A family.</text>
</comment>
<dbReference type="SUPFAM" id="SSF55486">
    <property type="entry name" value="Metalloproteases ('zincins'), catalytic domain"/>
    <property type="match status" value="1"/>
</dbReference>
<dbReference type="InterPro" id="IPR000585">
    <property type="entry name" value="Hemopexin-like_dom"/>
</dbReference>
<feature type="repeat" description="Hemopexin" evidence="14">
    <location>
        <begin position="317"/>
        <end position="366"/>
    </location>
</feature>
<feature type="binding site" evidence="12">
    <location>
        <position position="416"/>
    </location>
    <ligand>
        <name>Ca(2+)</name>
        <dbReference type="ChEBI" id="CHEBI:29108"/>
        <label>5</label>
    </ligand>
</feature>
<dbReference type="SMART" id="SM00235">
    <property type="entry name" value="ZnMc"/>
    <property type="match status" value="1"/>
</dbReference>
<comment type="caution">
    <text evidence="17">The sequence shown here is derived from an EMBL/GenBank/DDBJ whole genome shotgun (WGS) entry which is preliminary data.</text>
</comment>
<protein>
    <recommendedName>
        <fullName evidence="16">Peptidase metallopeptidase domain-containing protein</fullName>
    </recommendedName>
</protein>
<feature type="binding site" evidence="12">
    <location>
        <position position="214"/>
    </location>
    <ligand>
        <name>Ca(2+)</name>
        <dbReference type="ChEBI" id="CHEBI:29108"/>
        <label>3</label>
    </ligand>
</feature>
<feature type="binding site" evidence="12">
    <location>
        <position position="235"/>
    </location>
    <ligand>
        <name>Ca(2+)</name>
        <dbReference type="ChEBI" id="CHEBI:29108"/>
        <label>1</label>
    </ligand>
</feature>
<feature type="binding site" evidence="11">
    <location>
        <position position="265"/>
    </location>
    <ligand>
        <name>Zn(2+)</name>
        <dbReference type="ChEBI" id="CHEBI:29105"/>
        <label>2</label>
        <note>catalytic</note>
    </ligand>
</feature>
<dbReference type="CDD" id="cd04278">
    <property type="entry name" value="ZnMc_MMP"/>
    <property type="match status" value="1"/>
</dbReference>
<feature type="binding site" evidence="12">
    <location>
        <position position="205"/>
    </location>
    <ligand>
        <name>Zn(2+)</name>
        <dbReference type="ChEBI" id="CHEBI:29105"/>
        <label>1</label>
    </ligand>
</feature>
<dbReference type="InterPro" id="IPR036375">
    <property type="entry name" value="Hemopexin-like_dom_sf"/>
</dbReference>
<dbReference type="SUPFAM" id="SSF50923">
    <property type="entry name" value="Hemopexin-like domain"/>
    <property type="match status" value="1"/>
</dbReference>
<keyword evidence="3 11" id="KW-0479">Metal-binding</keyword>
<feature type="binding site" evidence="12">
    <location>
        <position position="161"/>
    </location>
    <ligand>
        <name>Ca(2+)</name>
        <dbReference type="ChEBI" id="CHEBI:29108"/>
        <label>1</label>
    </ligand>
</feature>
<feature type="binding site" evidence="12">
    <location>
        <position position="232"/>
    </location>
    <ligand>
        <name>Zn(2+)</name>
        <dbReference type="ChEBI" id="CHEBI:29105"/>
        <label>1</label>
    </ligand>
</feature>
<evidence type="ECO:0000256" key="7">
    <source>
        <dbReference type="ARBA" id="ARBA00022833"/>
    </source>
</evidence>